<dbReference type="GO" id="GO:0004896">
    <property type="term" value="F:cytokine receptor activity"/>
    <property type="evidence" value="ECO:0007669"/>
    <property type="project" value="TreeGrafter"/>
</dbReference>
<comment type="subunit">
    <text evidence="4">Interacts with HSPE; the interaction, inhibited by heparin, promotes the generation of activated factor X and activates coagulation in the presence of activated factor VII.</text>
</comment>
<dbReference type="PRINTS" id="PR00346">
    <property type="entry name" value="TISSUEFACTOR"/>
</dbReference>
<dbReference type="PANTHER" id="PTHR20859">
    <property type="entry name" value="INTERFERON/INTERLEUKIN RECEPTOR"/>
    <property type="match status" value="1"/>
</dbReference>
<feature type="domain" description="Fibronectin type-III" evidence="19">
    <location>
        <begin position="11"/>
        <end position="101"/>
    </location>
</feature>
<evidence type="ECO:0000256" key="16">
    <source>
        <dbReference type="ARBA" id="ARBA00031171"/>
    </source>
</evidence>
<dbReference type="InterPro" id="IPR003961">
    <property type="entry name" value="FN3_dom"/>
</dbReference>
<dbReference type="FunFam" id="2.60.40.10:FF:000899">
    <property type="entry name" value="Tissue factor"/>
    <property type="match status" value="1"/>
</dbReference>
<keyword evidence="14" id="KW-0325">Glycoprotein</keyword>
<evidence type="ECO:0000256" key="5">
    <source>
        <dbReference type="ARBA" id="ARBA00018722"/>
    </source>
</evidence>
<dbReference type="Proteomes" id="UP000694545">
    <property type="component" value="Unplaced"/>
</dbReference>
<dbReference type="CTD" id="2152"/>
<evidence type="ECO:0000256" key="3">
    <source>
        <dbReference type="ARBA" id="ARBA00009197"/>
    </source>
</evidence>
<reference evidence="21" key="2">
    <citation type="submission" date="2025-09" db="UniProtKB">
        <authorList>
            <consortium name="Ensembl"/>
        </authorList>
    </citation>
    <scope>IDENTIFICATION</scope>
</reference>
<comment type="subcellular location">
    <subcellularLocation>
        <location evidence="2">Membrane</location>
        <topology evidence="2">Single-pass type I membrane protein</topology>
    </subcellularLocation>
</comment>
<dbReference type="OrthoDB" id="8942372at2759"/>
<dbReference type="GO" id="GO:0007596">
    <property type="term" value="P:blood coagulation"/>
    <property type="evidence" value="ECO:0007669"/>
    <property type="project" value="UniProtKB-KW"/>
</dbReference>
<keyword evidence="7" id="KW-0356">Hemostasis</keyword>
<evidence type="ECO:0000256" key="1">
    <source>
        <dbReference type="ARBA" id="ARBA00002201"/>
    </source>
</evidence>
<evidence type="ECO:0000256" key="18">
    <source>
        <dbReference type="SAM" id="SignalP"/>
    </source>
</evidence>
<dbReference type="SUPFAM" id="SSF49265">
    <property type="entry name" value="Fibronectin type III"/>
    <property type="match status" value="2"/>
</dbReference>
<dbReference type="PANTHER" id="PTHR20859:SF22">
    <property type="entry name" value="TISSUE FACTOR"/>
    <property type="match status" value="1"/>
</dbReference>
<keyword evidence="6 17" id="KW-0812">Transmembrane</keyword>
<evidence type="ECO:0000256" key="6">
    <source>
        <dbReference type="ARBA" id="ARBA00022692"/>
    </source>
</evidence>
<dbReference type="InterPro" id="IPR036116">
    <property type="entry name" value="FN3_sf"/>
</dbReference>
<dbReference type="Pfam" id="PF01108">
    <property type="entry name" value="Tissue_fac"/>
    <property type="match status" value="1"/>
</dbReference>
<comment type="function">
    <text evidence="1">Initiates blood coagulation by forming a complex with circulating factor VII or VIIa. The [TF:VIIa] complex activates factors IX or X by specific limited proteolysis. TF plays a role in normal hemostasis by initiating the cell-surface assembly and propagation of the coagulation protease cascade.</text>
</comment>
<evidence type="ECO:0000259" key="19">
    <source>
        <dbReference type="Pfam" id="PF01108"/>
    </source>
</evidence>
<keyword evidence="8 18" id="KW-0732">Signal</keyword>
<dbReference type="AlphaFoldDB" id="A0A8D2IH56"/>
<dbReference type="Gene3D" id="2.60.40.10">
    <property type="entry name" value="Immunoglobulins"/>
    <property type="match status" value="2"/>
</dbReference>
<proteinExistence type="inferred from homology"/>
<keyword evidence="22" id="KW-1185">Reference proteome</keyword>
<dbReference type="InterPro" id="IPR013783">
    <property type="entry name" value="Ig-like_fold"/>
</dbReference>
<keyword evidence="12" id="KW-0564">Palmitate</keyword>
<accession>A0A8D2IH56</accession>
<keyword evidence="15" id="KW-0449">Lipoprotein</keyword>
<evidence type="ECO:0000313" key="22">
    <source>
        <dbReference type="Proteomes" id="UP000694545"/>
    </source>
</evidence>
<evidence type="ECO:0000256" key="10">
    <source>
        <dbReference type="ARBA" id="ARBA00023084"/>
    </source>
</evidence>
<evidence type="ECO:0000256" key="2">
    <source>
        <dbReference type="ARBA" id="ARBA00004479"/>
    </source>
</evidence>
<evidence type="ECO:0000256" key="13">
    <source>
        <dbReference type="ARBA" id="ARBA00023157"/>
    </source>
</evidence>
<feature type="signal peptide" evidence="18">
    <location>
        <begin position="1"/>
        <end position="25"/>
    </location>
</feature>
<feature type="transmembrane region" description="Helical" evidence="17">
    <location>
        <begin position="245"/>
        <end position="269"/>
    </location>
</feature>
<evidence type="ECO:0000256" key="9">
    <source>
        <dbReference type="ARBA" id="ARBA00022989"/>
    </source>
</evidence>
<evidence type="ECO:0000256" key="7">
    <source>
        <dbReference type="ARBA" id="ARBA00022696"/>
    </source>
</evidence>
<keyword evidence="11 17" id="KW-0472">Membrane</keyword>
<evidence type="ECO:0000256" key="8">
    <source>
        <dbReference type="ARBA" id="ARBA00022729"/>
    </source>
</evidence>
<feature type="domain" description="Interferon/interleukin receptor" evidence="20">
    <location>
        <begin position="125"/>
        <end position="230"/>
    </location>
</feature>
<evidence type="ECO:0000256" key="17">
    <source>
        <dbReference type="SAM" id="Phobius"/>
    </source>
</evidence>
<dbReference type="Ensembl" id="ENSVKKT00000000372.1">
    <property type="protein sequence ID" value="ENSVKKP00000000356.1"/>
    <property type="gene ID" value="ENSVKKG00000000325.1"/>
</dbReference>
<dbReference type="Pfam" id="PF09294">
    <property type="entry name" value="Interfer-bind"/>
    <property type="match status" value="1"/>
</dbReference>
<sequence length="286" mass="32461">MAAPALHGRVGLLCALLSVVQFSLGENKVLTAVNITWSSLNFKTLLLWKPEPKNYSYTVEIDGDLSERKKVCNRISQTECDLTNWMKNLREMYVARIYSEGPYSEENIDTPPYEISPPFTPYTQTEIGKPRIKNFTQEGKILRVEIEDPLTPIRFANGSFQNIRDIFKDDLEYTLTYWKDQSTGKKWVAAKSNKFDIQIDAGKSYCFFVQATIMSRINNRDGQKSDQVCTGVNRNDLDGLPLESILIIAFGAIAVLMLIIALPVIVYRCRRSKSAATMKENIPPNL</sequence>
<dbReference type="GeneID" id="123024621"/>
<keyword evidence="9 17" id="KW-1133">Transmembrane helix</keyword>
<evidence type="ECO:0000256" key="11">
    <source>
        <dbReference type="ARBA" id="ARBA00023136"/>
    </source>
</evidence>
<evidence type="ECO:0000256" key="12">
    <source>
        <dbReference type="ARBA" id="ARBA00023139"/>
    </source>
</evidence>
<evidence type="ECO:0000259" key="20">
    <source>
        <dbReference type="Pfam" id="PF09294"/>
    </source>
</evidence>
<reference evidence="21" key="1">
    <citation type="submission" date="2025-08" db="UniProtKB">
        <authorList>
            <consortium name="Ensembl"/>
        </authorList>
    </citation>
    <scope>IDENTIFICATION</scope>
</reference>
<evidence type="ECO:0000256" key="14">
    <source>
        <dbReference type="ARBA" id="ARBA00023180"/>
    </source>
</evidence>
<dbReference type="InterPro" id="IPR015373">
    <property type="entry name" value="Interferon/interleukin_rcp_dom"/>
</dbReference>
<evidence type="ECO:0000256" key="15">
    <source>
        <dbReference type="ARBA" id="ARBA00023288"/>
    </source>
</evidence>
<gene>
    <name evidence="21" type="primary">F3</name>
</gene>
<keyword evidence="10" id="KW-0094">Blood coagulation</keyword>
<dbReference type="InterPro" id="IPR001187">
    <property type="entry name" value="Tissue_factor"/>
</dbReference>
<dbReference type="RefSeq" id="XP_044288531.1">
    <property type="nucleotide sequence ID" value="XM_044432596.1"/>
</dbReference>
<evidence type="ECO:0000313" key="21">
    <source>
        <dbReference type="Ensembl" id="ENSVKKP00000000356.1"/>
    </source>
</evidence>
<feature type="chain" id="PRO_5034315759" description="Tissue factor" evidence="18">
    <location>
        <begin position="26"/>
        <end position="286"/>
    </location>
</feature>
<protein>
    <recommendedName>
        <fullName evidence="5">Tissue factor</fullName>
    </recommendedName>
    <alternativeName>
        <fullName evidence="16">Coagulation factor III</fullName>
    </alternativeName>
</protein>
<name>A0A8D2IH56_VARKO</name>
<comment type="similarity">
    <text evidence="3">Belongs to the tissue factor family.</text>
</comment>
<keyword evidence="13" id="KW-1015">Disulfide bond</keyword>
<dbReference type="InterPro" id="IPR050650">
    <property type="entry name" value="Type-II_Cytokine-TF_Rcpt"/>
</dbReference>
<organism evidence="21 22">
    <name type="scientific">Varanus komodoensis</name>
    <name type="common">Komodo dragon</name>
    <dbReference type="NCBI Taxonomy" id="61221"/>
    <lineage>
        <taxon>Eukaryota</taxon>
        <taxon>Metazoa</taxon>
        <taxon>Chordata</taxon>
        <taxon>Craniata</taxon>
        <taxon>Vertebrata</taxon>
        <taxon>Euteleostomi</taxon>
        <taxon>Lepidosauria</taxon>
        <taxon>Squamata</taxon>
        <taxon>Bifurcata</taxon>
        <taxon>Unidentata</taxon>
        <taxon>Episquamata</taxon>
        <taxon>Toxicofera</taxon>
        <taxon>Anguimorpha</taxon>
        <taxon>Paleoanguimorpha</taxon>
        <taxon>Varanoidea</taxon>
        <taxon>Varanidae</taxon>
        <taxon>Varanus</taxon>
    </lineage>
</organism>
<evidence type="ECO:0000256" key="4">
    <source>
        <dbReference type="ARBA" id="ARBA00011184"/>
    </source>
</evidence>
<dbReference type="OMA" id="PINYVYT"/>
<dbReference type="KEGG" id="vko:123024621"/>
<dbReference type="GO" id="GO:0005886">
    <property type="term" value="C:plasma membrane"/>
    <property type="evidence" value="ECO:0007669"/>
    <property type="project" value="TreeGrafter"/>
</dbReference>